<feature type="transmembrane region" description="Helical" evidence="1">
    <location>
        <begin position="106"/>
        <end position="125"/>
    </location>
</feature>
<keyword evidence="1" id="KW-0472">Membrane</keyword>
<sequence>MSWIAAGALVFYDYTITLPQELEYIWHRKLSSVSVLYGLNRLALLIWASDTVHMLTGFGRTSSKDLVWSLRCTLALDMWHVCTILLALIRAAFASLRIYAVGGGQWGLPVVVLILGLASMCTEIASSREYRNRDLCGARAAPALCVRVSQGPMVCDHIAEHRSYSIKQMVGGARGRGWQPLTATLLRDGTAHFIVLTVLPVVTYLYDTDTDLPPSVQTVPPIEFHLAPGAHPPYAQALSIMSAFQTPLMSLTVSHFLLNLREAAYGTQPGVLNSQEHPAATNPSSRLSLWFNSFVGDMGESLVIASDDPRADEDWEADVRPV</sequence>
<keyword evidence="4" id="KW-1185">Reference proteome</keyword>
<evidence type="ECO:0000313" key="4">
    <source>
        <dbReference type="Proteomes" id="UP000250043"/>
    </source>
</evidence>
<protein>
    <recommendedName>
        <fullName evidence="2">DUF6533 domain-containing protein</fullName>
    </recommendedName>
</protein>
<keyword evidence="1" id="KW-0812">Transmembrane</keyword>
<dbReference type="AlphaFoldDB" id="A0A8E2DGW5"/>
<feature type="domain" description="DUF6533" evidence="2">
    <location>
        <begin position="4"/>
        <end position="45"/>
    </location>
</feature>
<proteinExistence type="predicted"/>
<evidence type="ECO:0000259" key="2">
    <source>
        <dbReference type="Pfam" id="PF20151"/>
    </source>
</evidence>
<reference evidence="3 4" key="1">
    <citation type="submission" date="2016-07" db="EMBL/GenBank/DDBJ databases">
        <title>Draft genome of the white-rot fungus Obba rivulosa 3A-2.</title>
        <authorList>
            <consortium name="DOE Joint Genome Institute"/>
            <person name="Miettinen O."/>
            <person name="Riley R."/>
            <person name="Acob R."/>
            <person name="Barry K."/>
            <person name="Cullen D."/>
            <person name="De Vries R."/>
            <person name="Hainaut M."/>
            <person name="Hatakka A."/>
            <person name="Henrissat B."/>
            <person name="Hilden K."/>
            <person name="Kuo R."/>
            <person name="Labutti K."/>
            <person name="Lipzen A."/>
            <person name="Makela M.R."/>
            <person name="Sandor L."/>
            <person name="Spatafora J.W."/>
            <person name="Grigoriev I.V."/>
            <person name="Hibbett D.S."/>
        </authorList>
    </citation>
    <scope>NUCLEOTIDE SEQUENCE [LARGE SCALE GENOMIC DNA]</scope>
    <source>
        <strain evidence="3 4">3A-2</strain>
    </source>
</reference>
<name>A0A8E2DGW5_9APHY</name>
<gene>
    <name evidence="3" type="ORF">OBBRIDRAFT_806790</name>
</gene>
<dbReference type="Pfam" id="PF20151">
    <property type="entry name" value="DUF6533"/>
    <property type="match status" value="1"/>
</dbReference>
<dbReference type="InterPro" id="IPR045340">
    <property type="entry name" value="DUF6533"/>
</dbReference>
<dbReference type="EMBL" id="KV722529">
    <property type="protein sequence ID" value="OCH86412.1"/>
    <property type="molecule type" value="Genomic_DNA"/>
</dbReference>
<keyword evidence="1" id="KW-1133">Transmembrane helix</keyword>
<dbReference type="Proteomes" id="UP000250043">
    <property type="component" value="Unassembled WGS sequence"/>
</dbReference>
<accession>A0A8E2DGW5</accession>
<evidence type="ECO:0000313" key="3">
    <source>
        <dbReference type="EMBL" id="OCH86412.1"/>
    </source>
</evidence>
<evidence type="ECO:0000256" key="1">
    <source>
        <dbReference type="SAM" id="Phobius"/>
    </source>
</evidence>
<dbReference type="OrthoDB" id="2745134at2759"/>
<organism evidence="3 4">
    <name type="scientific">Obba rivulosa</name>
    <dbReference type="NCBI Taxonomy" id="1052685"/>
    <lineage>
        <taxon>Eukaryota</taxon>
        <taxon>Fungi</taxon>
        <taxon>Dikarya</taxon>
        <taxon>Basidiomycota</taxon>
        <taxon>Agaricomycotina</taxon>
        <taxon>Agaricomycetes</taxon>
        <taxon>Polyporales</taxon>
        <taxon>Gelatoporiaceae</taxon>
        <taxon>Obba</taxon>
    </lineage>
</organism>